<organism evidence="2 3">
    <name type="scientific">Lacrimispora celerecrescens</name>
    <dbReference type="NCBI Taxonomy" id="29354"/>
    <lineage>
        <taxon>Bacteria</taxon>
        <taxon>Bacillati</taxon>
        <taxon>Bacillota</taxon>
        <taxon>Clostridia</taxon>
        <taxon>Lachnospirales</taxon>
        <taxon>Lachnospiraceae</taxon>
        <taxon>Lacrimispora</taxon>
    </lineage>
</organism>
<feature type="transmembrane region" description="Helical" evidence="1">
    <location>
        <begin position="12"/>
        <end position="35"/>
    </location>
</feature>
<evidence type="ECO:0000313" key="2">
    <source>
        <dbReference type="EMBL" id="KEZ89023.1"/>
    </source>
</evidence>
<gene>
    <name evidence="2" type="ORF">IO98_17415</name>
</gene>
<protein>
    <submittedName>
        <fullName evidence="2">Uncharacterized protein</fullName>
    </submittedName>
</protein>
<accession>A0A084JJ89</accession>
<evidence type="ECO:0000313" key="3">
    <source>
        <dbReference type="Proteomes" id="UP000028525"/>
    </source>
</evidence>
<sequence length="198" mass="22486">MKKIDMGYFLKILGLRLMLLAAILIAPVCILLWELPQMDSLIATFLTFEFLYIFFWLPNKILDSNLTKHSSLHEQALKEQGFVIDYCFSADNGVFFLDAVNGKFAVVFKYNPKELQFIDGATLDDICTHNGEQINNGTRLVSCRFTINGQKQKIDTLRVTGGRQIHMKDLTVLEAISKADMLCERLTEIKSKATLQKG</sequence>
<dbReference type="STRING" id="29354.IO98_17415"/>
<dbReference type="OrthoDB" id="2037293at2"/>
<reference evidence="2 3" key="1">
    <citation type="submission" date="2014-07" db="EMBL/GenBank/DDBJ databases">
        <title>Draft genome of Clostridium celerecrescens 152B isolated from sediments associated with methane hydrate from Krishna Godavari basin.</title>
        <authorList>
            <person name="Honkalas V.S."/>
            <person name="Dabir A.P."/>
            <person name="Arora P."/>
            <person name="Dhakephalkar P.K."/>
        </authorList>
    </citation>
    <scope>NUCLEOTIDE SEQUENCE [LARGE SCALE GENOMIC DNA]</scope>
    <source>
        <strain evidence="2 3">152B</strain>
    </source>
</reference>
<name>A0A084JJ89_9FIRM</name>
<dbReference type="Proteomes" id="UP000028525">
    <property type="component" value="Unassembled WGS sequence"/>
</dbReference>
<proteinExistence type="predicted"/>
<keyword evidence="1" id="KW-1133">Transmembrane helix</keyword>
<keyword evidence="3" id="KW-1185">Reference proteome</keyword>
<comment type="caution">
    <text evidence="2">The sequence shown here is derived from an EMBL/GenBank/DDBJ whole genome shotgun (WGS) entry which is preliminary data.</text>
</comment>
<evidence type="ECO:0000256" key="1">
    <source>
        <dbReference type="SAM" id="Phobius"/>
    </source>
</evidence>
<keyword evidence="1" id="KW-0472">Membrane</keyword>
<dbReference type="EMBL" id="JPME01000021">
    <property type="protein sequence ID" value="KEZ89023.1"/>
    <property type="molecule type" value="Genomic_DNA"/>
</dbReference>
<dbReference type="RefSeq" id="WP_038283246.1">
    <property type="nucleotide sequence ID" value="NZ_JPME01000021.1"/>
</dbReference>
<keyword evidence="1" id="KW-0812">Transmembrane</keyword>
<dbReference type="AlphaFoldDB" id="A0A084JJ89"/>
<feature type="transmembrane region" description="Helical" evidence="1">
    <location>
        <begin position="41"/>
        <end position="58"/>
    </location>
</feature>